<dbReference type="KEGG" id="mgg:MPLG2_1929"/>
<evidence type="ECO:0000313" key="3">
    <source>
        <dbReference type="Proteomes" id="UP000238164"/>
    </source>
</evidence>
<dbReference type="AlphaFoldDB" id="A0A2N9JHT5"/>
<dbReference type="Proteomes" id="UP000238164">
    <property type="component" value="Chromosome 1"/>
</dbReference>
<sequence>MLAVPLVACHPYHAARDELLRRLGRVDEAEAANRTALSLTSDQAKQRPLHERFDREQDHA</sequence>
<feature type="region of interest" description="Disordered" evidence="1">
    <location>
        <begin position="34"/>
        <end position="60"/>
    </location>
</feature>
<keyword evidence="3" id="KW-1185">Reference proteome</keyword>
<organism evidence="2 3">
    <name type="scientific">Micropruina glycogenica</name>
    <dbReference type="NCBI Taxonomy" id="75385"/>
    <lineage>
        <taxon>Bacteria</taxon>
        <taxon>Bacillati</taxon>
        <taxon>Actinomycetota</taxon>
        <taxon>Actinomycetes</taxon>
        <taxon>Propionibacteriales</taxon>
        <taxon>Nocardioidaceae</taxon>
        <taxon>Micropruina</taxon>
    </lineage>
</organism>
<accession>A0A2N9JHT5</accession>
<evidence type="ECO:0000313" key="2">
    <source>
        <dbReference type="EMBL" id="SPD86959.1"/>
    </source>
</evidence>
<evidence type="ECO:0000256" key="1">
    <source>
        <dbReference type="SAM" id="MobiDB-lite"/>
    </source>
</evidence>
<feature type="compositionally biased region" description="Basic and acidic residues" evidence="1">
    <location>
        <begin position="44"/>
        <end position="60"/>
    </location>
</feature>
<reference evidence="2 3" key="1">
    <citation type="submission" date="2018-02" db="EMBL/GenBank/DDBJ databases">
        <authorList>
            <person name="Cohen D.B."/>
            <person name="Kent A.D."/>
        </authorList>
    </citation>
    <scope>NUCLEOTIDE SEQUENCE [LARGE SCALE GENOMIC DNA]</scope>
    <source>
        <strain evidence="2">1</strain>
    </source>
</reference>
<dbReference type="EMBL" id="LT985188">
    <property type="protein sequence ID" value="SPD86959.1"/>
    <property type="molecule type" value="Genomic_DNA"/>
</dbReference>
<protein>
    <submittedName>
        <fullName evidence="2">Uncharacterized protein</fullName>
    </submittedName>
</protein>
<proteinExistence type="predicted"/>
<name>A0A2N9JHT5_9ACTN</name>
<gene>
    <name evidence="2" type="ORF">MPLG2_1929</name>
</gene>